<dbReference type="PRINTS" id="PR00719">
    <property type="entry name" value="LMWPTPASE"/>
</dbReference>
<dbReference type="InterPro" id="IPR023485">
    <property type="entry name" value="Ptyr_pPase"/>
</dbReference>
<organism evidence="4 5">
    <name type="scientific">Cyanobium gracile UHCC 0139</name>
    <dbReference type="NCBI Taxonomy" id="3110308"/>
    <lineage>
        <taxon>Bacteria</taxon>
        <taxon>Bacillati</taxon>
        <taxon>Cyanobacteriota</taxon>
        <taxon>Cyanophyceae</taxon>
        <taxon>Synechococcales</taxon>
        <taxon>Prochlorococcaceae</taxon>
        <taxon>Cyanobium</taxon>
    </lineage>
</organism>
<comment type="caution">
    <text evidence="4">The sequence shown here is derived from an EMBL/GenBank/DDBJ whole genome shotgun (WGS) entry which is preliminary data.</text>
</comment>
<dbReference type="Pfam" id="PF01451">
    <property type="entry name" value="LMWPc"/>
    <property type="match status" value="1"/>
</dbReference>
<feature type="domain" description="Phosphotyrosine protein phosphatase I" evidence="3">
    <location>
        <begin position="19"/>
        <end position="168"/>
    </location>
</feature>
<accession>A0ABU5RVU1</accession>
<keyword evidence="2 4" id="KW-0378">Hydrolase</keyword>
<keyword evidence="5" id="KW-1185">Reference proteome</keyword>
<dbReference type="InterPro" id="IPR052995">
    <property type="entry name" value="LMW-PTP"/>
</dbReference>
<dbReference type="Gene3D" id="3.40.50.2300">
    <property type="match status" value="1"/>
</dbReference>
<evidence type="ECO:0000313" key="4">
    <source>
        <dbReference type="EMBL" id="MEA5391905.1"/>
    </source>
</evidence>
<gene>
    <name evidence="4" type="ORF">VB738_11625</name>
</gene>
<dbReference type="SUPFAM" id="SSF52788">
    <property type="entry name" value="Phosphotyrosine protein phosphatases I"/>
    <property type="match status" value="1"/>
</dbReference>
<evidence type="ECO:0000313" key="5">
    <source>
        <dbReference type="Proteomes" id="UP001304461"/>
    </source>
</evidence>
<dbReference type="CDD" id="cd16343">
    <property type="entry name" value="LMWPTP"/>
    <property type="match status" value="1"/>
</dbReference>
<dbReference type="RefSeq" id="WP_323305882.1">
    <property type="nucleotide sequence ID" value="NZ_JAYGHX010000006.1"/>
</dbReference>
<dbReference type="SMART" id="SM00226">
    <property type="entry name" value="LMWPc"/>
    <property type="match status" value="1"/>
</dbReference>
<dbReference type="EC" id="3.1.3.48" evidence="4"/>
<sequence length="180" mass="19387">MTSPDPTAGTNRPETGRPTGILFVCLGNICRSPAAEGVFLNLIARQGLEQAFTVDSAGTGDWHVGRPADARMRSAAARRGIVLPSRARQITAADLGRFDHVLTMDRQNLEAVRGLAVRGEAAAHIGPLTRYCRRYSVEEVPDPYYGGEEGFDRVLDLLEDACGGLLEALRADQGPGQGRR</sequence>
<reference evidence="4 5" key="1">
    <citation type="submission" date="2023-12" db="EMBL/GenBank/DDBJ databases">
        <title>Baltic Sea Cyanobacteria.</title>
        <authorList>
            <person name="Delbaje E."/>
            <person name="Fewer D.P."/>
            <person name="Shishido T.K."/>
        </authorList>
    </citation>
    <scope>NUCLEOTIDE SEQUENCE [LARGE SCALE GENOMIC DNA]</scope>
    <source>
        <strain evidence="4 5">UHCC 0139</strain>
    </source>
</reference>
<name>A0ABU5RVU1_9CYAN</name>
<dbReference type="GO" id="GO:0004725">
    <property type="term" value="F:protein tyrosine phosphatase activity"/>
    <property type="evidence" value="ECO:0007669"/>
    <property type="project" value="UniProtKB-EC"/>
</dbReference>
<dbReference type="PANTHER" id="PTHR47439:SF1">
    <property type="entry name" value="ACID PHOSPHATASE"/>
    <property type="match status" value="1"/>
</dbReference>
<proteinExistence type="inferred from homology"/>
<dbReference type="PANTHER" id="PTHR47439">
    <property type="entry name" value="LOW MOLECULAR WEIGHT PHOSPHOTYROSINE PROTEIN PHOSPHATASE-RELATED"/>
    <property type="match status" value="1"/>
</dbReference>
<dbReference type="InterPro" id="IPR036196">
    <property type="entry name" value="Ptyr_pPase_sf"/>
</dbReference>
<evidence type="ECO:0000256" key="2">
    <source>
        <dbReference type="ARBA" id="ARBA00022801"/>
    </source>
</evidence>
<comment type="similarity">
    <text evidence="1">Belongs to the low molecular weight phosphotyrosine protein phosphatase family.</text>
</comment>
<evidence type="ECO:0000256" key="1">
    <source>
        <dbReference type="ARBA" id="ARBA00011063"/>
    </source>
</evidence>
<dbReference type="InterPro" id="IPR017867">
    <property type="entry name" value="Tyr_phospatase_low_mol_wt"/>
</dbReference>
<evidence type="ECO:0000259" key="3">
    <source>
        <dbReference type="SMART" id="SM00226"/>
    </source>
</evidence>
<protein>
    <submittedName>
        <fullName evidence="4">Low molecular weight protein-tyrosine-phosphatase</fullName>
        <ecNumber evidence="4">3.1.3.48</ecNumber>
    </submittedName>
</protein>
<dbReference type="Proteomes" id="UP001304461">
    <property type="component" value="Unassembled WGS sequence"/>
</dbReference>
<dbReference type="EMBL" id="JAYGHX010000006">
    <property type="protein sequence ID" value="MEA5391905.1"/>
    <property type="molecule type" value="Genomic_DNA"/>
</dbReference>